<dbReference type="SUPFAM" id="SSF52980">
    <property type="entry name" value="Restriction endonuclease-like"/>
    <property type="match status" value="1"/>
</dbReference>
<dbReference type="CDD" id="cd06260">
    <property type="entry name" value="DUF820-like"/>
    <property type="match status" value="1"/>
</dbReference>
<reference evidence="2" key="1">
    <citation type="journal article" date="2014" name="Int. J. Syst. Evol. Microbiol.">
        <title>Complete genome sequence of Corynebacterium casei LMG S-19264T (=DSM 44701T), isolated from a smear-ripened cheese.</title>
        <authorList>
            <consortium name="US DOE Joint Genome Institute (JGI-PGF)"/>
            <person name="Walter F."/>
            <person name="Albersmeier A."/>
            <person name="Kalinowski J."/>
            <person name="Ruckert C."/>
        </authorList>
    </citation>
    <scope>NUCLEOTIDE SEQUENCE</scope>
    <source>
        <strain evidence="2">CGMCC 1.15958</strain>
    </source>
</reference>
<evidence type="ECO:0000313" key="3">
    <source>
        <dbReference type="Proteomes" id="UP000609064"/>
    </source>
</evidence>
<feature type="domain" description="Putative restriction endonuclease" evidence="1">
    <location>
        <begin position="12"/>
        <end position="178"/>
    </location>
</feature>
<accession>A0A917DL19</accession>
<evidence type="ECO:0000259" key="1">
    <source>
        <dbReference type="Pfam" id="PF05685"/>
    </source>
</evidence>
<dbReference type="AlphaFoldDB" id="A0A917DL19"/>
<proteinExistence type="predicted"/>
<protein>
    <recommendedName>
        <fullName evidence="1">Putative restriction endonuclease domain-containing protein</fullName>
    </recommendedName>
</protein>
<dbReference type="InterPro" id="IPR011335">
    <property type="entry name" value="Restrct_endonuc-II-like"/>
</dbReference>
<dbReference type="Gene3D" id="3.90.1570.10">
    <property type="entry name" value="tt1808, chain A"/>
    <property type="match status" value="1"/>
</dbReference>
<dbReference type="Pfam" id="PF05685">
    <property type="entry name" value="Uma2"/>
    <property type="match status" value="1"/>
</dbReference>
<evidence type="ECO:0000313" key="2">
    <source>
        <dbReference type="EMBL" id="GGD44703.1"/>
    </source>
</evidence>
<dbReference type="PANTHER" id="PTHR36558:SF1">
    <property type="entry name" value="RESTRICTION ENDONUCLEASE DOMAIN-CONTAINING PROTEIN-RELATED"/>
    <property type="match status" value="1"/>
</dbReference>
<dbReference type="InterPro" id="IPR008538">
    <property type="entry name" value="Uma2"/>
</dbReference>
<organism evidence="2 3">
    <name type="scientific">Emticicia aquatilis</name>
    <dbReference type="NCBI Taxonomy" id="1537369"/>
    <lineage>
        <taxon>Bacteria</taxon>
        <taxon>Pseudomonadati</taxon>
        <taxon>Bacteroidota</taxon>
        <taxon>Cytophagia</taxon>
        <taxon>Cytophagales</taxon>
        <taxon>Leadbetterellaceae</taxon>
        <taxon>Emticicia</taxon>
    </lineage>
</organism>
<dbReference type="EMBL" id="BMKK01000001">
    <property type="protein sequence ID" value="GGD44703.1"/>
    <property type="molecule type" value="Genomic_DNA"/>
</dbReference>
<name>A0A917DL19_9BACT</name>
<dbReference type="RefSeq" id="WP_188764500.1">
    <property type="nucleotide sequence ID" value="NZ_BMKK01000001.1"/>
</dbReference>
<reference evidence="2" key="2">
    <citation type="submission" date="2020-09" db="EMBL/GenBank/DDBJ databases">
        <authorList>
            <person name="Sun Q."/>
            <person name="Zhou Y."/>
        </authorList>
    </citation>
    <scope>NUCLEOTIDE SEQUENCE</scope>
    <source>
        <strain evidence="2">CGMCC 1.15958</strain>
    </source>
</reference>
<sequence>MGESAEKKRYTVEEYFALEETSDIRHEYFDGEIFAMAGTTLNHNRIAQNVGFSLRKSKKSHCDIFIENVKLEAIKDFYYPYPDVMLTCNPFDLRQKNKIAHPSLIVEVLSTSTEKYDKTVKLKKYKAIASVQYYMLVSQYEMSVELYSRVNNALWNYEEFTEPNAMISLDKLEINLSLSDIYENIVFEKEEEEA</sequence>
<gene>
    <name evidence="2" type="ORF">GCM10011514_05910</name>
</gene>
<comment type="caution">
    <text evidence="2">The sequence shown here is derived from an EMBL/GenBank/DDBJ whole genome shotgun (WGS) entry which is preliminary data.</text>
</comment>
<dbReference type="PANTHER" id="PTHR36558">
    <property type="entry name" value="GLR1098 PROTEIN"/>
    <property type="match status" value="1"/>
</dbReference>
<dbReference type="Proteomes" id="UP000609064">
    <property type="component" value="Unassembled WGS sequence"/>
</dbReference>
<dbReference type="InterPro" id="IPR012296">
    <property type="entry name" value="Nuclease_put_TT1808"/>
</dbReference>
<keyword evidence="3" id="KW-1185">Reference proteome</keyword>